<gene>
    <name evidence="1" type="ORF">BAY60_13470</name>
</gene>
<reference evidence="1 2" key="1">
    <citation type="submission" date="2016-07" db="EMBL/GenBank/DDBJ databases">
        <title>Draft genome sequence of Prauserella muralis DSM 45305, isolated from a mould-covered wall in an indoor environment.</title>
        <authorList>
            <person name="Ruckert C."/>
            <person name="Albersmeier A."/>
            <person name="Jiang C.-L."/>
            <person name="Jiang Y."/>
            <person name="Kalinowski J."/>
            <person name="Schneider O."/>
            <person name="Winkler A."/>
            <person name="Zotchev S.B."/>
        </authorList>
    </citation>
    <scope>NUCLEOTIDE SEQUENCE [LARGE SCALE GENOMIC DNA]</scope>
    <source>
        <strain evidence="1 2">DSM 45305</strain>
    </source>
</reference>
<comment type="caution">
    <text evidence="1">The sequence shown here is derived from an EMBL/GenBank/DDBJ whole genome shotgun (WGS) entry which is preliminary data.</text>
</comment>
<dbReference type="OrthoDB" id="5188478at2"/>
<dbReference type="EMBL" id="MASW01000002">
    <property type="protein sequence ID" value="PXY27438.1"/>
    <property type="molecule type" value="Genomic_DNA"/>
</dbReference>
<accession>A0A2V4B229</accession>
<protein>
    <submittedName>
        <fullName evidence="1">Uncharacterized protein</fullName>
    </submittedName>
</protein>
<evidence type="ECO:0000313" key="2">
    <source>
        <dbReference type="Proteomes" id="UP000249915"/>
    </source>
</evidence>
<keyword evidence="2" id="KW-1185">Reference proteome</keyword>
<dbReference type="Proteomes" id="UP000249915">
    <property type="component" value="Unassembled WGS sequence"/>
</dbReference>
<dbReference type="AlphaFoldDB" id="A0A2V4B229"/>
<sequence length="860" mass="89712">MANEVEIVVTGKNQSNAALASATKGVKDYSTEVEKASLKVQAARDAEADAAEKVRIAEAKLNELRDSGNAKGSQLIDAEHRLEVARRKAAAASRDAATAATNLDRAERAAADAAREAAEEHDELGEAIDEVSKRAQSGGRGVGLAWLGTLASMPVAGAAAAASLGVVGTAFIGLGAVAVSENEDVKASVIGLGRTIKEDLAEDAAPLADAYMQATSTIGAGFERLRPQMRNAFGDSVPLVDSLTQGVVGFAENAMPGMVRSVQRAEPVFDGLQTFLKDTGTGVSLMLTEMSEHSEEAGQGMEHLGALIKGVLPEAGGIIGNLTDMWAEHGDEVVDAVTRIVGVLNDMSGGALPVLGDALGVALGLLDHVLDVIEPMSGELGTLIGMWLTMSTVMKGIGAARSVISSVGDSITSLGDKTTGTTRKMGLLKAGAIGLALGIASILQESQALNVQVDAMTTGLDRFADSGKVSGEAARILGQDLQQIKDAFSVADDNLLEQITDGVGDLVGMESGLDVAKERLDGLDQSLVRLAETAGRSEAFRALQQIAQQTGISIEDLRGKLPEFNGYLEETAGSFEATGQATDYARQALDSYLEATQAATDPVFALNQALRQVDEAQKSYNDAVRQYGENSPQAREASFALAEAVSKAEQAALNGDLSFEEFESRLQAWVAQGAITAKQADDIRGRVNRLRGSAEDYRGNYGANFHANTDGARRKLGVIIRMINGIPRTVTTTHNVVTHFSSTGTRIGTQNAAGEWYQGGGGLASGGIYGAGHAQEGGPRGNMVLVGEQGPELVNLPTGSMVKPAGETRQMLRGGGAPPVNVIISVPASAGAFIRALMEDMRENVRVEYGGDVNEALGQR</sequence>
<dbReference type="RefSeq" id="WP_112281438.1">
    <property type="nucleotide sequence ID" value="NZ_MASW01000002.1"/>
</dbReference>
<name>A0A2V4B229_9PSEU</name>
<proteinExistence type="predicted"/>
<evidence type="ECO:0000313" key="1">
    <source>
        <dbReference type="EMBL" id="PXY27438.1"/>
    </source>
</evidence>
<organism evidence="1 2">
    <name type="scientific">Prauserella muralis</name>
    <dbReference type="NCBI Taxonomy" id="588067"/>
    <lineage>
        <taxon>Bacteria</taxon>
        <taxon>Bacillati</taxon>
        <taxon>Actinomycetota</taxon>
        <taxon>Actinomycetes</taxon>
        <taxon>Pseudonocardiales</taxon>
        <taxon>Pseudonocardiaceae</taxon>
        <taxon>Prauserella</taxon>
    </lineage>
</organism>